<organism evidence="1 2">
    <name type="scientific">Pocillopora damicornis</name>
    <name type="common">Cauliflower coral</name>
    <name type="synonym">Millepora damicornis</name>
    <dbReference type="NCBI Taxonomy" id="46731"/>
    <lineage>
        <taxon>Eukaryota</taxon>
        <taxon>Metazoa</taxon>
        <taxon>Cnidaria</taxon>
        <taxon>Anthozoa</taxon>
        <taxon>Hexacorallia</taxon>
        <taxon>Scleractinia</taxon>
        <taxon>Astrocoeniina</taxon>
        <taxon>Pocilloporidae</taxon>
        <taxon>Pocillopora</taxon>
    </lineage>
</organism>
<keyword evidence="2" id="KW-1185">Reference proteome</keyword>
<comment type="caution">
    <text evidence="1">The sequence shown here is derived from an EMBL/GenBank/DDBJ whole genome shotgun (WGS) entry which is preliminary data.</text>
</comment>
<dbReference type="AlphaFoldDB" id="A0A3M6UHG3"/>
<dbReference type="Proteomes" id="UP000275408">
    <property type="component" value="Unassembled WGS sequence"/>
</dbReference>
<protein>
    <submittedName>
        <fullName evidence="1">Uncharacterized protein</fullName>
    </submittedName>
</protein>
<proteinExistence type="predicted"/>
<dbReference type="EMBL" id="RCHS01001512">
    <property type="protein sequence ID" value="RMX53113.1"/>
    <property type="molecule type" value="Genomic_DNA"/>
</dbReference>
<sequence length="161" mass="18487">MIESSFLKCGITNSLDGSEDDLVYEANDDCNNELDDSFARELFQSDSESEFEGFDSLTCHQCNSFKTTRDFFCQDLKFLTVGALMFEDQLSPIWYNVWLDPNLRNKTMNLPLELHLLLQYSYVCIRHDSCIQCIDSLPRECCSISYMTFVGDCNTVMSSGH</sequence>
<name>A0A3M6UHG3_POCDA</name>
<evidence type="ECO:0000313" key="2">
    <source>
        <dbReference type="Proteomes" id="UP000275408"/>
    </source>
</evidence>
<evidence type="ECO:0000313" key="1">
    <source>
        <dbReference type="EMBL" id="RMX53113.1"/>
    </source>
</evidence>
<reference evidence="1 2" key="1">
    <citation type="journal article" date="2018" name="Sci. Rep.">
        <title>Comparative analysis of the Pocillopora damicornis genome highlights role of immune system in coral evolution.</title>
        <authorList>
            <person name="Cunning R."/>
            <person name="Bay R.A."/>
            <person name="Gillette P."/>
            <person name="Baker A.C."/>
            <person name="Traylor-Knowles N."/>
        </authorList>
    </citation>
    <scope>NUCLEOTIDE SEQUENCE [LARGE SCALE GENOMIC DNA]</scope>
    <source>
        <strain evidence="1">RSMAS</strain>
        <tissue evidence="1">Whole animal</tissue>
    </source>
</reference>
<accession>A0A3M6UHG3</accession>
<gene>
    <name evidence="1" type="ORF">pdam_00015564</name>
</gene>